<dbReference type="PANTHER" id="PTHR47535:SF7">
    <property type="entry name" value="CALMIN"/>
    <property type="match status" value="1"/>
</dbReference>
<keyword evidence="3" id="KW-0677">Repeat</keyword>
<feature type="coiled-coil region" evidence="6">
    <location>
        <begin position="1183"/>
        <end position="1213"/>
    </location>
</feature>
<dbReference type="PANTHER" id="PTHR47535">
    <property type="entry name" value="MUSCLE-SPECIFIC PROTEIN 300 KDA, ISOFORM G"/>
    <property type="match status" value="1"/>
</dbReference>
<dbReference type="GeneID" id="106809661"/>
<evidence type="ECO:0000259" key="7">
    <source>
        <dbReference type="Pfam" id="PF25034"/>
    </source>
</evidence>
<dbReference type="Pfam" id="PF00435">
    <property type="entry name" value="Spectrin"/>
    <property type="match status" value="2"/>
</dbReference>
<evidence type="ECO:0000256" key="4">
    <source>
        <dbReference type="ARBA" id="ARBA00022989"/>
    </source>
</evidence>
<keyword evidence="8" id="KW-1185">Reference proteome</keyword>
<evidence type="ECO:0000256" key="3">
    <source>
        <dbReference type="ARBA" id="ARBA00022737"/>
    </source>
</evidence>
<feature type="coiled-coil region" evidence="6">
    <location>
        <begin position="1793"/>
        <end position="1820"/>
    </location>
</feature>
<evidence type="ECO:0000256" key="2">
    <source>
        <dbReference type="ARBA" id="ARBA00022692"/>
    </source>
</evidence>
<organism evidence="8 9">
    <name type="scientific">Priapulus caudatus</name>
    <name type="common">Priapulid worm</name>
    <dbReference type="NCBI Taxonomy" id="37621"/>
    <lineage>
        <taxon>Eukaryota</taxon>
        <taxon>Metazoa</taxon>
        <taxon>Ecdysozoa</taxon>
        <taxon>Scalidophora</taxon>
        <taxon>Priapulida</taxon>
        <taxon>Priapulimorpha</taxon>
        <taxon>Priapulimorphida</taxon>
        <taxon>Priapulidae</taxon>
        <taxon>Priapulus</taxon>
    </lineage>
</organism>
<dbReference type="SUPFAM" id="SSF46966">
    <property type="entry name" value="Spectrin repeat"/>
    <property type="match status" value="19"/>
</dbReference>
<feature type="coiled-coil region" evidence="6">
    <location>
        <begin position="2828"/>
        <end position="2855"/>
    </location>
</feature>
<dbReference type="InterPro" id="IPR052403">
    <property type="entry name" value="LINC-complex_assoc"/>
</dbReference>
<dbReference type="CDD" id="cd00176">
    <property type="entry name" value="SPEC"/>
    <property type="match status" value="1"/>
</dbReference>
<proteinExistence type="predicted"/>
<dbReference type="InterPro" id="IPR057057">
    <property type="entry name" value="Spectrin_SYNE1"/>
</dbReference>
<sequence>MEQTEMDLQSWRETKYTSQTQVEELQARVQALVDSRRIYQQYEKRYYELCQKAEHYKREKPAKTEVDTLNKEIQDVTDKWKQLSDDIHSQQTVLGTVLHDWRTYTAYGGVLTTWINGAEMVMDKSAMEKATYFNDVDKRAQELTMLNEAAAALTPVCDETTATNIRQNVNAINQRWKQLSDHSKAYMRAEAGAGAARQEFSGCVGYLTEWLDTNSALMLRPVDATMNDVRLHITQLEGQLKDLDMKEDEFLSLSKMAQGLVKQSTQQQVTSMLTTLKTLKDRLLKMRKDLTEAQQGFKQQVPRLQALESGYVDISTWLTEREAMLGSHRVTDDVEAMEARLGKHKVCFAQTSIYKSNLDSKNKLVEAMLRSNLRNLRTSALHQYWAELTLRFQRAMQQGAEWEHALEKAVASLGGYHQYRMQLKEWLQIANNVMADEDDSTTNLISKHKAFFTKVDQSLLQRCVQASQDVVKSADEQTAMQTKASMAQLQASWKDTLYRAPMRLIELEFRQNEKQFVPLLKSGQDNADMEEVQMQAEYESAALLQQHLAFYHDSDYFPTCEKLLKLMKVSAQKLAVYSSQESSPPSQDNSLIARYVTLEEQWQQLRERAETMRQLLQEMPGKWKEYNDRFVAMENWMDSVDAAVQDLQQDAASTQEYKAKLNKFKDICRQVEHHRQHFNWLLQTLETLRQTTPVPVATAEKERLNALVNRYETIVPGLEVTTVQTTTVMKCHTYRDKTGRHLTWLQAMRLKVVDEPKVTSQNNTQDMLVEHQAVMEELDQKAGEIETDIEQGVQLQQEAHAPRFVSEVTVTLDQTWRQTRNVATSTVDELKCIIVLFNKRKDDKKKVDAATQCAEAELQRQRELDSDARIQADRQAKQAAHVRLVEGSSNMADMKSETEALASRVSADCEAMLRAETQEVETRFDAVSQKMTQEVNYLDTLAQTWQVMEDKATQLWGWLVAAKGKVTEASNPQANLEHRLQILQNVESEMATQRPLLGELETQYSQVAAQLPERVCSGMLVMINPLQQQMKDLEAVIQQQRMAVATESSVLQDYLAKLQRLLASMQSAEATVATETPLCRNPEEVQQLKQAHEGFMADVERHRPLLEEIVAQAKEFASVPEEVHTLRARWDALQAAAQQRIKRIDMLVKQWETYTEEERKLREWLQQCQTSLSADVGQTSAAVMRLKQALDCYKKLLEEMNGKRLQVESLQRQHHQLAPQVAETSPVHGSEKEIVDEYVTLLEQTRQCIADLTDRIKERIDFYDKMEELEKWLNSVQVKLAVTNTLEPTELEHNLEDIKSLKTDAEQKAILVENVSVEVEQMQMKTPTKEVAELQDRVTNMVQSYGSVTTVVTTREIVIEKLVEFYVERNELTVQLQEVQAKLDTCDKQDMPIIMEQINTVRGKLDKLGNEQGEIKQLLSTAQVTLAPPPAQEVQWEEQDVICIQADLQTMSKTADSIQQHIQDRELQLAETAAKWEQLQGLRTELLPRLQELEQRLVEAAPTHPIRDEFQKCLWTSEVVQSSLISREEDFDKLKEAAQEVEAANPDKTSEVRRVVEEIETLWTQVETTSHRTVDTVTSMIENWKTFEEICTRMAEGLHSVEVDLNKERPLTNQDSLSTYIEELMETAAILQVLEPEIADMKTRGHHVSERRTAVPLLDAGTAEEVYTTLKETYADCSRRWKEDQQQLNEINDSLELASLTWQQVLALHEELQCWLDTTIEKMDDSLQTADLLAAERRLNRYKNELPYNEELNKKLLTKVTSVERCNDSQPIEEMVVLAIELGTKFGLACELATKLEWLLKESLADLETLKQQLAELQDWLVEGTAKLELCDHATGSDDDIVKRIHSCRELVAQLGSRETDFSEIVDYAESAAQKFPSNEATTLCQDTEDTKTKYEVTCMQSSKVEEILVGVLEQRYVEATSQLDAWLSSGNEKVAWCEEPSSDKHTVSAKLAAVMAVHKTLPEGAARFDAAHRAADAYACVTDCATEITEQQRERQQQLDDFSSRVHMMSVELGLSLDAVNKLEELTDKLSTWLRATDQRVKAVAGLQPDLPAKQQQAEQFKSVCSEVTAKAPAFKEHSEQAVSLEAQLPGCNAEAYAKQLRSRYELLDSAIKEHAVVSQSLVDDHLSYIEHSSAFTQWLDKAERKLRANRDTLGERNTLEERLAHIKTLVVSKEEGSQKFNMATSSGEMLYPNTNPAGRSTITDELQSLRSRWEAFLAGLSEAEVSLESVLMQWSGLAENVQHLTSWLVACEEGLGHEVALVSFLQEKQVLLQTYKSAWQDIQSHKTIVSSLIDSSHKMADAAMAAEVADVSARYQAVCEQCQSYISSSTQYTAEHQCYQDNVQDWSDWLKAASENLTMCNDISGNKHSIELRLARLQELETDKEVGKHILDECREQSEIVVPHTATKGVDHIKSELSAMSSDWDSFNSNTDEVGRDLDGRLREWEELARLYSTLLQWLAQEEVAWREVDLVSTLLEKQIQTQKLRTMEEDVSSKSDQTEALVQVAAQLRDPEADSCASQVTSKYQQLRMTIKELLSKWEKMALDHQQYSDMYDACITSVTHLTQNLEPFHQQPSNRVELEQMQAQLQEIVVKKELDNAKIQQTVEAGEKLLPDTAAEGRDIIKQQIRSLRAQWEKIAVSLQEAGSSLSASSQQWSSFSTNVDQFRRTLQSVQDNLTLQLRPTLEEKRTQLQTHMTFHHELLAEQHMLDSLNKRAAEMKQTEAVDEVAAKYTALCQESEELRSKYARFVQDHEAFNECTHNCQRNLHEVANVLTAYSGVSGDVHTLQTRLDKLKEQSSQITDLKQSAKKVSEMQDSVLQGTAPAGWESLQAEARHADKQCNEYEAELNESINKLNVLISLWQTYNAENDRLNNSLEDCVSQCSAVQLQPSMDTKQHALSTLQALETNAKDIKTAIGHLQEKSLDLVLTGADAHITETTTQLVTKQESVSAMVSELVNNWNKYVAAHRNYEEMFALLEQWVSVAEVTLDSCQPDTTDTETLVQEKLAKCQTIMNEKMEKEPTMASLLVEGEALFASTSPQGRETVNHQMNTLRQRWEVLASGVVAAEALLGASQQQLAAYTVAVEEVQAWCHDTERRVRIQLVPQATLQEKQQQMNMCKVTLHEVSSYRIVIDMALEKAAAALASRSDDSFLKLKETTVTRYSNIVQTAKGLAERSEEVVTEHQHFDDSVASCNLWLNDAFARLAVFSQEEGDAYVLQARLEKIQELIAEKVATGEKELAACLHNCEETLVNTSLPGKQLIRQHYDSLKHRYNNKPNMQNIL</sequence>
<evidence type="ECO:0000256" key="6">
    <source>
        <dbReference type="SAM" id="Coils"/>
    </source>
</evidence>
<feature type="domain" description="Nesprin-1 spectrin repeats region" evidence="7">
    <location>
        <begin position="1"/>
        <end position="188"/>
    </location>
</feature>
<gene>
    <name evidence="9" type="primary">LOC106809661</name>
</gene>
<reference evidence="9" key="1">
    <citation type="submission" date="2025-08" db="UniProtKB">
        <authorList>
            <consortium name="RefSeq"/>
        </authorList>
    </citation>
    <scope>IDENTIFICATION</scope>
</reference>
<keyword evidence="5" id="KW-0472">Membrane</keyword>
<comment type="subcellular location">
    <subcellularLocation>
        <location evidence="1">Membrane</location>
    </subcellularLocation>
</comment>
<dbReference type="Proteomes" id="UP000695022">
    <property type="component" value="Unplaced"/>
</dbReference>
<protein>
    <submittedName>
        <fullName evidence="9">Nesprin-1-like</fullName>
    </submittedName>
</protein>
<dbReference type="RefSeq" id="XP_014668312.1">
    <property type="nucleotide sequence ID" value="XM_014812826.1"/>
</dbReference>
<keyword evidence="6" id="KW-0175">Coiled coil</keyword>
<evidence type="ECO:0000313" key="8">
    <source>
        <dbReference type="Proteomes" id="UP000695022"/>
    </source>
</evidence>
<dbReference type="InterPro" id="IPR002017">
    <property type="entry name" value="Spectrin_repeat"/>
</dbReference>
<dbReference type="InterPro" id="IPR018159">
    <property type="entry name" value="Spectrin/alpha-actinin"/>
</dbReference>
<keyword evidence="4" id="KW-1133">Transmembrane helix</keyword>
<name>A0ABM1E7Z1_PRICU</name>
<dbReference type="Gene3D" id="1.20.58.60">
    <property type="match status" value="14"/>
</dbReference>
<keyword evidence="2" id="KW-0812">Transmembrane</keyword>
<dbReference type="SMART" id="SM00150">
    <property type="entry name" value="SPEC"/>
    <property type="match status" value="12"/>
</dbReference>
<evidence type="ECO:0000256" key="5">
    <source>
        <dbReference type="ARBA" id="ARBA00023136"/>
    </source>
</evidence>
<accession>A0ABM1E7Z1</accession>
<feature type="non-terminal residue" evidence="9">
    <location>
        <position position="3283"/>
    </location>
</feature>
<evidence type="ECO:0000313" key="9">
    <source>
        <dbReference type="RefSeq" id="XP_014668312.1"/>
    </source>
</evidence>
<feature type="coiled-coil region" evidence="6">
    <location>
        <begin position="39"/>
        <end position="86"/>
    </location>
</feature>
<dbReference type="Pfam" id="PF25034">
    <property type="entry name" value="Spectrin_SYNE1"/>
    <property type="match status" value="1"/>
</dbReference>
<evidence type="ECO:0000256" key="1">
    <source>
        <dbReference type="ARBA" id="ARBA00004370"/>
    </source>
</evidence>